<protein>
    <submittedName>
        <fullName evidence="1">Uncharacterized protein</fullName>
    </submittedName>
</protein>
<reference evidence="1" key="2">
    <citation type="submission" date="2020-09" db="EMBL/GenBank/DDBJ databases">
        <authorList>
            <person name="Sun Q."/>
            <person name="Zhou Y."/>
        </authorList>
    </citation>
    <scope>NUCLEOTIDE SEQUENCE</scope>
    <source>
        <strain evidence="1">CGMCC 1.12506</strain>
    </source>
</reference>
<dbReference type="EMBL" id="BMFG01000003">
    <property type="protein sequence ID" value="GGD21321.1"/>
    <property type="molecule type" value="Genomic_DNA"/>
</dbReference>
<keyword evidence="2" id="KW-1185">Reference proteome</keyword>
<comment type="caution">
    <text evidence="1">The sequence shown here is derived from an EMBL/GenBank/DDBJ whole genome shotgun (WGS) entry which is preliminary data.</text>
</comment>
<sequence>MKIYIVLLLSLFSCSTLKKSPVCNENVVFKKEFLKNIKIIEDYFIDSMKVSNFAEYELLLTEERHKTYKLSLQFISKYAYVSNDMMSSYDGSYPFGVYEKDREGWLKWYEENKCNNIQFK</sequence>
<accession>A0A916XY18</accession>
<organism evidence="1 2">
    <name type="scientific">Flavobacterium orientale</name>
    <dbReference type="NCBI Taxonomy" id="1756020"/>
    <lineage>
        <taxon>Bacteria</taxon>
        <taxon>Pseudomonadati</taxon>
        <taxon>Bacteroidota</taxon>
        <taxon>Flavobacteriia</taxon>
        <taxon>Flavobacteriales</taxon>
        <taxon>Flavobacteriaceae</taxon>
        <taxon>Flavobacterium</taxon>
    </lineage>
</organism>
<evidence type="ECO:0000313" key="1">
    <source>
        <dbReference type="EMBL" id="GGD21321.1"/>
    </source>
</evidence>
<reference evidence="1" key="1">
    <citation type="journal article" date="2014" name="Int. J. Syst. Evol. Microbiol.">
        <title>Complete genome sequence of Corynebacterium casei LMG S-19264T (=DSM 44701T), isolated from a smear-ripened cheese.</title>
        <authorList>
            <consortium name="US DOE Joint Genome Institute (JGI-PGF)"/>
            <person name="Walter F."/>
            <person name="Albersmeier A."/>
            <person name="Kalinowski J."/>
            <person name="Ruckert C."/>
        </authorList>
    </citation>
    <scope>NUCLEOTIDE SEQUENCE</scope>
    <source>
        <strain evidence="1">CGMCC 1.12506</strain>
    </source>
</reference>
<dbReference type="RefSeq" id="WP_188361414.1">
    <property type="nucleotide sequence ID" value="NZ_BMFG01000003.1"/>
</dbReference>
<evidence type="ECO:0000313" key="2">
    <source>
        <dbReference type="Proteomes" id="UP000625735"/>
    </source>
</evidence>
<gene>
    <name evidence="1" type="ORF">GCM10011343_09720</name>
</gene>
<dbReference type="AlphaFoldDB" id="A0A916XY18"/>
<name>A0A916XY18_9FLAO</name>
<dbReference type="Proteomes" id="UP000625735">
    <property type="component" value="Unassembled WGS sequence"/>
</dbReference>
<proteinExistence type="predicted"/>